<dbReference type="EMBL" id="NBXA01000022">
    <property type="protein sequence ID" value="RFA12042.1"/>
    <property type="molecule type" value="Genomic_DNA"/>
</dbReference>
<reference evidence="10 11" key="1">
    <citation type="submission" date="2017-04" db="EMBL/GenBank/DDBJ databases">
        <title>Comparative genome analysis of Subtercola boreus.</title>
        <authorList>
            <person name="Cho Y.-J."/>
            <person name="Cho A."/>
            <person name="Kim O.-S."/>
            <person name="Lee J.-I."/>
        </authorList>
    </citation>
    <scope>NUCLEOTIDE SEQUENCE [LARGE SCALE GENOMIC DNA]</scope>
    <source>
        <strain evidence="10 11">P27444</strain>
    </source>
</reference>
<keyword evidence="4 8" id="KW-0378">Hydrolase</keyword>
<evidence type="ECO:0000313" key="10">
    <source>
        <dbReference type="EMBL" id="RFA12042.1"/>
    </source>
</evidence>
<evidence type="ECO:0000256" key="3">
    <source>
        <dbReference type="ARBA" id="ARBA00012594"/>
    </source>
</evidence>
<sequence length="545" mass="58148">MKIRHNPPSNPLRSNPLRTSPLRSSPLRSHPLRRLLLVTGLTTALAAGVVALPGAALADTGDSPTVNAMAPLWMADWSSDGPQWQAFTRQLTEFKRIGGTGISVDVWWGKAATSPTSYNWAYYDKTFGAITAAGLSIVPVMSFHQCGGNVGDDGDCKVPITIPSFVWAPLVVGGVVGTRSADNYYQSEYGNISRETVSPWGTAAGRTYQQMKNFMNAFEDHFSGTGPGAGSDLRGSISEIALSAGASGELREPSYNAHDASVPGSPANYPNRGVLQTYSPAAKASFTEWVLSKYGSVAGAATAWSIPGLTLDTISAPNDHENFFTSGAFKNLQYGKDFTSWNTQSLVGHGRKVLNAAIQAFDGAFKNIDLSEKIPGVHWQTMAASSIQRVPEVTAGLISTDTDMNSAATGHGYNPILSMIGDVNVHGDGTLPVTHRIVLHYTELEKPNLVDDDKYRGAYSAAADQVGWIADAAWNAGVLLKGENALNGGLYGDGDASHAGWSHIRQAFDRDPVRRFYGLTVLRLSDVATPGAAETGMAAFIRDYK</sequence>
<dbReference type="GO" id="GO:0016161">
    <property type="term" value="F:beta-amylase activity"/>
    <property type="evidence" value="ECO:0007669"/>
    <property type="project" value="UniProtKB-EC"/>
</dbReference>
<dbReference type="PRINTS" id="PR00750">
    <property type="entry name" value="BETAAMYLASE"/>
</dbReference>
<evidence type="ECO:0000256" key="4">
    <source>
        <dbReference type="ARBA" id="ARBA00022801"/>
    </source>
</evidence>
<keyword evidence="6 8" id="KW-0326">Glycosidase</keyword>
<proteinExistence type="inferred from homology"/>
<dbReference type="InterPro" id="IPR018238">
    <property type="entry name" value="Glyco_hydro_14_CS"/>
</dbReference>
<feature type="compositionally biased region" description="Low complexity" evidence="9">
    <location>
        <begin position="11"/>
        <end position="26"/>
    </location>
</feature>
<keyword evidence="7 8" id="KW-0624">Polysaccharide degradation</keyword>
<dbReference type="PANTHER" id="PTHR31352:SF1">
    <property type="entry name" value="BETA-AMYLASE 3, CHLOROPLASTIC"/>
    <property type="match status" value="1"/>
</dbReference>
<dbReference type="RefSeq" id="WP_116283479.1">
    <property type="nucleotide sequence ID" value="NZ_NBXA01000022.1"/>
</dbReference>
<dbReference type="EC" id="3.2.1.2" evidence="3 8"/>
<dbReference type="PANTHER" id="PTHR31352">
    <property type="entry name" value="BETA-AMYLASE 1, CHLOROPLASTIC"/>
    <property type="match status" value="1"/>
</dbReference>
<dbReference type="Proteomes" id="UP000256709">
    <property type="component" value="Unassembled WGS sequence"/>
</dbReference>
<name>A0A3E0VPX8_9MICO</name>
<comment type="similarity">
    <text evidence="2 8">Belongs to the glycosyl hydrolase 14 family.</text>
</comment>
<comment type="caution">
    <text evidence="10">The sequence shown here is derived from an EMBL/GenBank/DDBJ whole genome shotgun (WGS) entry which is preliminary data.</text>
</comment>
<dbReference type="SUPFAM" id="SSF51445">
    <property type="entry name" value="(Trans)glycosidases"/>
    <property type="match status" value="1"/>
</dbReference>
<evidence type="ECO:0000256" key="7">
    <source>
        <dbReference type="ARBA" id="ARBA00023326"/>
    </source>
</evidence>
<dbReference type="Pfam" id="PF01373">
    <property type="entry name" value="Glyco_hydro_14"/>
    <property type="match status" value="1"/>
</dbReference>
<accession>A0A3E0VPX8</accession>
<dbReference type="InterPro" id="IPR006311">
    <property type="entry name" value="TAT_signal"/>
</dbReference>
<evidence type="ECO:0000256" key="6">
    <source>
        <dbReference type="ARBA" id="ARBA00023295"/>
    </source>
</evidence>
<evidence type="ECO:0000256" key="8">
    <source>
        <dbReference type="RuleBase" id="RU000509"/>
    </source>
</evidence>
<dbReference type="PROSITE" id="PS00506">
    <property type="entry name" value="BETA_AMYLASE_1"/>
    <property type="match status" value="1"/>
</dbReference>
<organism evidence="10 11">
    <name type="scientific">Subtercola boreus</name>
    <dbReference type="NCBI Taxonomy" id="120213"/>
    <lineage>
        <taxon>Bacteria</taxon>
        <taxon>Bacillati</taxon>
        <taxon>Actinomycetota</taxon>
        <taxon>Actinomycetes</taxon>
        <taxon>Micrococcales</taxon>
        <taxon>Microbacteriaceae</taxon>
        <taxon>Subtercola</taxon>
    </lineage>
</organism>
<feature type="region of interest" description="Disordered" evidence="9">
    <location>
        <begin position="1"/>
        <end position="26"/>
    </location>
</feature>
<dbReference type="Gene3D" id="3.20.20.80">
    <property type="entry name" value="Glycosidases"/>
    <property type="match status" value="1"/>
</dbReference>
<evidence type="ECO:0000256" key="9">
    <source>
        <dbReference type="SAM" id="MobiDB-lite"/>
    </source>
</evidence>
<dbReference type="OrthoDB" id="9805159at2"/>
<evidence type="ECO:0000313" key="11">
    <source>
        <dbReference type="Proteomes" id="UP000256709"/>
    </source>
</evidence>
<dbReference type="InterPro" id="IPR001554">
    <property type="entry name" value="Glyco_hydro_14"/>
</dbReference>
<evidence type="ECO:0000256" key="2">
    <source>
        <dbReference type="ARBA" id="ARBA00005652"/>
    </source>
</evidence>
<evidence type="ECO:0000256" key="1">
    <source>
        <dbReference type="ARBA" id="ARBA00000546"/>
    </source>
</evidence>
<keyword evidence="5 8" id="KW-0119">Carbohydrate metabolism</keyword>
<dbReference type="InterPro" id="IPR017853">
    <property type="entry name" value="GH"/>
</dbReference>
<dbReference type="GO" id="GO:0000272">
    <property type="term" value="P:polysaccharide catabolic process"/>
    <property type="evidence" value="ECO:0007669"/>
    <property type="project" value="UniProtKB-KW"/>
</dbReference>
<dbReference type="AlphaFoldDB" id="A0A3E0VPX8"/>
<evidence type="ECO:0000256" key="5">
    <source>
        <dbReference type="ARBA" id="ARBA00023277"/>
    </source>
</evidence>
<comment type="catalytic activity">
    <reaction evidence="1 8">
        <text>Hydrolysis of (1-&gt;4)-alpha-D-glucosidic linkages in polysaccharides so as to remove successive maltose units from the non-reducing ends of the chains.</text>
        <dbReference type="EC" id="3.2.1.2"/>
    </reaction>
</comment>
<gene>
    <name evidence="10" type="ORF">B7R21_11995</name>
</gene>
<dbReference type="PROSITE" id="PS51318">
    <property type="entry name" value="TAT"/>
    <property type="match status" value="1"/>
</dbReference>
<protein>
    <recommendedName>
        <fullName evidence="3 8">Beta-amylase</fullName>
        <ecNumber evidence="3 8">3.2.1.2</ecNumber>
    </recommendedName>
</protein>